<reference evidence="2" key="1">
    <citation type="submission" date="2015-07" db="EMBL/GenBank/DDBJ databases">
        <title>MeaNS - Measles Nucleotide Surveillance Program.</title>
        <authorList>
            <person name="Tran T."/>
            <person name="Druce J."/>
        </authorList>
    </citation>
    <scope>NUCLEOTIDE SEQUENCE</scope>
    <source>
        <strain evidence="2">UCB-OBI-ISO-001</strain>
        <tissue evidence="2">Gonad</tissue>
    </source>
</reference>
<organism evidence="2">
    <name type="scientific">Octopus bimaculoides</name>
    <name type="common">California two-spotted octopus</name>
    <dbReference type="NCBI Taxonomy" id="37653"/>
    <lineage>
        <taxon>Eukaryota</taxon>
        <taxon>Metazoa</taxon>
        <taxon>Spiralia</taxon>
        <taxon>Lophotrochozoa</taxon>
        <taxon>Mollusca</taxon>
        <taxon>Cephalopoda</taxon>
        <taxon>Coleoidea</taxon>
        <taxon>Octopodiformes</taxon>
        <taxon>Octopoda</taxon>
        <taxon>Incirrata</taxon>
        <taxon>Octopodidae</taxon>
        <taxon>Octopus</taxon>
    </lineage>
</organism>
<gene>
    <name evidence="2" type="ORF">OCBIM_22016412mg</name>
</gene>
<dbReference type="AlphaFoldDB" id="A0A0L8ID70"/>
<evidence type="ECO:0000313" key="2">
    <source>
        <dbReference type="EMBL" id="KOF99411.1"/>
    </source>
</evidence>
<feature type="signal peptide" evidence="1">
    <location>
        <begin position="1"/>
        <end position="23"/>
    </location>
</feature>
<name>A0A0L8ID70_OCTBM</name>
<proteinExistence type="predicted"/>
<accession>A0A0L8ID70</accession>
<keyword evidence="1" id="KW-0732">Signal</keyword>
<dbReference type="EMBL" id="KQ415964">
    <property type="protein sequence ID" value="KOF99411.1"/>
    <property type="molecule type" value="Genomic_DNA"/>
</dbReference>
<protein>
    <submittedName>
        <fullName evidence="2">Uncharacterized protein</fullName>
    </submittedName>
</protein>
<feature type="chain" id="PRO_5005584326" evidence="1">
    <location>
        <begin position="24"/>
        <end position="78"/>
    </location>
</feature>
<sequence length="78" mass="8706">MRDLVQIAFVFVVGLWLSDGQVAEVPLVTEEPPVTKAGVEPLLNKQTGRTCSYPCLKSVRYLTTRGTWCWFGLCTDLT</sequence>
<evidence type="ECO:0000256" key="1">
    <source>
        <dbReference type="SAM" id="SignalP"/>
    </source>
</evidence>